<evidence type="ECO:0000313" key="1">
    <source>
        <dbReference type="EMBL" id="KIC05636.1"/>
    </source>
</evidence>
<keyword evidence="1" id="KW-0489">Methyltransferase</keyword>
<reference evidence="1 2" key="1">
    <citation type="journal article" date="2015" name="BMC Microbiol.">
        <title>Lactobacillus ruminis strains cluster according to their mammalian gut source.</title>
        <authorList>
            <person name="O' Donnell M.M."/>
            <person name="Harris H.M."/>
            <person name="Lynch D.B."/>
            <person name="Ross R.P."/>
            <person name="O'Toole P.W."/>
        </authorList>
    </citation>
    <scope>NUCLEOTIDE SEQUENCE [LARGE SCALE GENOMIC DNA]</scope>
    <source>
        <strain evidence="1 2">DPC 6832</strain>
    </source>
</reference>
<protein>
    <submittedName>
        <fullName evidence="1">5-methyltetrahydropteroyltriglutamate--homocysteine S-methyltransferase</fullName>
    </submittedName>
</protein>
<evidence type="ECO:0000313" key="2">
    <source>
        <dbReference type="Proteomes" id="UP000031011"/>
    </source>
</evidence>
<proteinExistence type="predicted"/>
<keyword evidence="1" id="KW-0808">Transferase</keyword>
<dbReference type="GO" id="GO:0008168">
    <property type="term" value="F:methyltransferase activity"/>
    <property type="evidence" value="ECO:0007669"/>
    <property type="project" value="UniProtKB-KW"/>
</dbReference>
<name>A0A837DXE1_9LACO</name>
<comment type="caution">
    <text evidence="1">The sequence shown here is derived from an EMBL/GenBank/DDBJ whole genome shotgun (WGS) entry which is preliminary data.</text>
</comment>
<organism evidence="1 2">
    <name type="scientific">Ligilactobacillus ruminis DPC 6832</name>
    <dbReference type="NCBI Taxonomy" id="1402208"/>
    <lineage>
        <taxon>Bacteria</taxon>
        <taxon>Bacillati</taxon>
        <taxon>Bacillota</taxon>
        <taxon>Bacilli</taxon>
        <taxon>Lactobacillales</taxon>
        <taxon>Lactobacillaceae</taxon>
        <taxon>Ligilactobacillus</taxon>
    </lineage>
</organism>
<dbReference type="AlphaFoldDB" id="A0A837DXE1"/>
<dbReference type="EMBL" id="AWYA01000001">
    <property type="protein sequence ID" value="KIC05636.1"/>
    <property type="molecule type" value="Genomic_DNA"/>
</dbReference>
<gene>
    <name evidence="1" type="ORF">LRN_1009</name>
</gene>
<dbReference type="GO" id="GO:0032259">
    <property type="term" value="P:methylation"/>
    <property type="evidence" value="ECO:0007669"/>
    <property type="project" value="UniProtKB-KW"/>
</dbReference>
<sequence>MKIVSLNINSFGGDGESFGKMKETLSIKDYGGNQTKECYEDALSRWDWKISCSSIDKSILRKIDEVDADIVLFQEYYINSDVAKQFQKK</sequence>
<accession>A0A837DXE1</accession>
<dbReference type="Proteomes" id="UP000031011">
    <property type="component" value="Unassembled WGS sequence"/>
</dbReference>